<evidence type="ECO:0000256" key="2">
    <source>
        <dbReference type="ARBA" id="ARBA00022630"/>
    </source>
</evidence>
<dbReference type="InterPro" id="IPR055178">
    <property type="entry name" value="RsdA/BaiN/AoA(So)-like_dom"/>
</dbReference>
<dbReference type="STRING" id="1122133.SAMN02745157_1815"/>
<dbReference type="OrthoDB" id="5288829at2"/>
<protein>
    <recommendedName>
        <fullName evidence="8">TIGR03862 family flavoprotein</fullName>
    </recommendedName>
</protein>
<dbReference type="Gene3D" id="2.40.30.10">
    <property type="entry name" value="Translation factors"/>
    <property type="match status" value="1"/>
</dbReference>
<proteinExistence type="predicted"/>
<dbReference type="Proteomes" id="UP000184485">
    <property type="component" value="Unassembled WGS sequence"/>
</dbReference>
<evidence type="ECO:0000256" key="1">
    <source>
        <dbReference type="ARBA" id="ARBA00001974"/>
    </source>
</evidence>
<dbReference type="NCBIfam" id="TIGR00275">
    <property type="entry name" value="aminoacetone oxidase family FAD-binding enzyme"/>
    <property type="match status" value="1"/>
</dbReference>
<keyword evidence="2" id="KW-0285">Flavoprotein</keyword>
<accession>A0A1M4ZHP1</accession>
<comment type="cofactor">
    <cofactor evidence="1">
        <name>FAD</name>
        <dbReference type="ChEBI" id="CHEBI:57692"/>
    </cofactor>
</comment>
<dbReference type="NCBIfam" id="TIGR03862">
    <property type="entry name" value="flavo_PP4765"/>
    <property type="match status" value="1"/>
</dbReference>
<feature type="domain" description="RsdA/BaiN/AoA(So)-like insert" evidence="5">
    <location>
        <begin position="193"/>
        <end position="341"/>
    </location>
</feature>
<gene>
    <name evidence="6" type="ORF">SAMN02745157_1815</name>
</gene>
<dbReference type="InterPro" id="IPR004792">
    <property type="entry name" value="BaiN-like"/>
</dbReference>
<dbReference type="InterPro" id="IPR036188">
    <property type="entry name" value="FAD/NAD-bd_sf"/>
</dbReference>
<dbReference type="EMBL" id="FQUP01000001">
    <property type="protein sequence ID" value="SHF17327.1"/>
    <property type="molecule type" value="Genomic_DNA"/>
</dbReference>
<dbReference type="Gene3D" id="1.10.8.260">
    <property type="entry name" value="HI0933 insert domain-like"/>
    <property type="match status" value="1"/>
</dbReference>
<dbReference type="InterPro" id="IPR022460">
    <property type="entry name" value="Flavoprotein_PP4765"/>
</dbReference>
<dbReference type="InterPro" id="IPR057661">
    <property type="entry name" value="RsdA/BaiN/AoA(So)_Rossmann"/>
</dbReference>
<dbReference type="SUPFAM" id="SSF51905">
    <property type="entry name" value="FAD/NAD(P)-binding domain"/>
    <property type="match status" value="1"/>
</dbReference>
<dbReference type="Pfam" id="PF03486">
    <property type="entry name" value="HI0933_like"/>
    <property type="match status" value="1"/>
</dbReference>
<dbReference type="Gene3D" id="3.50.50.60">
    <property type="entry name" value="FAD/NAD(P)-binding domain"/>
    <property type="match status" value="1"/>
</dbReference>
<organism evidence="6 7">
    <name type="scientific">Kaistia soli DSM 19436</name>
    <dbReference type="NCBI Taxonomy" id="1122133"/>
    <lineage>
        <taxon>Bacteria</taxon>
        <taxon>Pseudomonadati</taxon>
        <taxon>Pseudomonadota</taxon>
        <taxon>Alphaproteobacteria</taxon>
        <taxon>Hyphomicrobiales</taxon>
        <taxon>Kaistiaceae</taxon>
        <taxon>Kaistia</taxon>
    </lineage>
</organism>
<dbReference type="PANTHER" id="PTHR42887:SF1">
    <property type="entry name" value="BLR3961 PROTEIN"/>
    <property type="match status" value="1"/>
</dbReference>
<evidence type="ECO:0000313" key="7">
    <source>
        <dbReference type="Proteomes" id="UP000184485"/>
    </source>
</evidence>
<evidence type="ECO:0000256" key="3">
    <source>
        <dbReference type="ARBA" id="ARBA00022827"/>
    </source>
</evidence>
<feature type="domain" description="RsdA/BaiN/AoA(So)-like Rossmann fold-like" evidence="4">
    <location>
        <begin position="4"/>
        <end position="392"/>
    </location>
</feature>
<evidence type="ECO:0008006" key="8">
    <source>
        <dbReference type="Google" id="ProtNLM"/>
    </source>
</evidence>
<dbReference type="InterPro" id="IPR023166">
    <property type="entry name" value="BaiN-like_dom_sf"/>
</dbReference>
<dbReference type="AlphaFoldDB" id="A0A1M4ZHP1"/>
<evidence type="ECO:0000259" key="5">
    <source>
        <dbReference type="Pfam" id="PF22780"/>
    </source>
</evidence>
<keyword evidence="3" id="KW-0274">FAD</keyword>
<dbReference type="RefSeq" id="WP_073052320.1">
    <property type="nucleotide sequence ID" value="NZ_FQUP01000001.1"/>
</dbReference>
<sequence>MTRRVTIVGAGPTGLIAALRLAEAGAAVTVHERMPSPARKFLMAGRGGLNLTHSEPMERFLGRYGVAAPRLQAVVESFPPDALRAFADAFGETTFVGSSGRVFPKSMKASPLLRAWLRRLDALGVTLVTRHEWIGFGGPGEDRFRTPYGTIETIKADATLLALGGASWPRLGADGRFVPILEEAGVAVTPLAPANVGFSLPWSETFRDRFAGTPLKNIAVSYKHERVRGEAMIARYGIEGGAFYALSSTLRENAKAGGAEIAIDLLPQLDAAEIARRIARQRPTESLSNRLRKAVKLAPVAINLLRETRPDLPREPEALAALIKALPLRLGPPAGLERAISTAGGVAFDAVDDQLMLRARPGTFVAGEMLDWEAPTGGYLLQACFATGVAASDGIKAWLARPSAGTSEFVPEPLA</sequence>
<dbReference type="SUPFAM" id="SSF160996">
    <property type="entry name" value="HI0933 insert domain-like"/>
    <property type="match status" value="1"/>
</dbReference>
<name>A0A1M4ZHP1_9HYPH</name>
<evidence type="ECO:0000313" key="6">
    <source>
        <dbReference type="EMBL" id="SHF17327.1"/>
    </source>
</evidence>
<reference evidence="6 7" key="1">
    <citation type="submission" date="2016-11" db="EMBL/GenBank/DDBJ databases">
        <authorList>
            <person name="Jaros S."/>
            <person name="Januszkiewicz K."/>
            <person name="Wedrychowicz H."/>
        </authorList>
    </citation>
    <scope>NUCLEOTIDE SEQUENCE [LARGE SCALE GENOMIC DNA]</scope>
    <source>
        <strain evidence="6 7">DSM 19436</strain>
    </source>
</reference>
<evidence type="ECO:0000259" key="4">
    <source>
        <dbReference type="Pfam" id="PF03486"/>
    </source>
</evidence>
<dbReference type="PANTHER" id="PTHR42887">
    <property type="entry name" value="OS12G0638800 PROTEIN"/>
    <property type="match status" value="1"/>
</dbReference>
<dbReference type="Pfam" id="PF22780">
    <property type="entry name" value="HI0933_like_1st"/>
    <property type="match status" value="1"/>
</dbReference>
<keyword evidence="7" id="KW-1185">Reference proteome</keyword>